<feature type="compositionally biased region" description="Pro residues" evidence="1">
    <location>
        <begin position="106"/>
        <end position="132"/>
    </location>
</feature>
<reference evidence="2" key="1">
    <citation type="submission" date="2020-05" db="EMBL/GenBank/DDBJ databases">
        <title>Mycena genomes resolve the evolution of fungal bioluminescence.</title>
        <authorList>
            <person name="Tsai I.J."/>
        </authorList>
    </citation>
    <scope>NUCLEOTIDE SEQUENCE</scope>
    <source>
        <strain evidence="2">171206Taipei</strain>
    </source>
</reference>
<gene>
    <name evidence="2" type="ORF">MIND_00104400</name>
</gene>
<accession>A0A8H6WKM3</accession>
<evidence type="ECO:0000256" key="1">
    <source>
        <dbReference type="SAM" id="MobiDB-lite"/>
    </source>
</evidence>
<protein>
    <submittedName>
        <fullName evidence="2">Uncharacterized protein</fullName>
    </submittedName>
</protein>
<keyword evidence="3" id="KW-1185">Reference proteome</keyword>
<name>A0A8H6WKM3_9AGAR</name>
<proteinExistence type="predicted"/>
<evidence type="ECO:0000313" key="2">
    <source>
        <dbReference type="EMBL" id="KAF7315879.1"/>
    </source>
</evidence>
<dbReference type="RefSeq" id="XP_037225902.1">
    <property type="nucleotide sequence ID" value="XM_037357992.1"/>
</dbReference>
<dbReference type="GeneID" id="59340508"/>
<dbReference type="Proteomes" id="UP000636479">
    <property type="component" value="Unassembled WGS sequence"/>
</dbReference>
<feature type="region of interest" description="Disordered" evidence="1">
    <location>
        <begin position="1"/>
        <end position="132"/>
    </location>
</feature>
<feature type="compositionally biased region" description="Basic and acidic residues" evidence="1">
    <location>
        <begin position="49"/>
        <end position="58"/>
    </location>
</feature>
<dbReference type="OrthoDB" id="3215163at2759"/>
<feature type="region of interest" description="Disordered" evidence="1">
    <location>
        <begin position="365"/>
        <end position="386"/>
    </location>
</feature>
<evidence type="ECO:0000313" key="3">
    <source>
        <dbReference type="Proteomes" id="UP000636479"/>
    </source>
</evidence>
<feature type="compositionally biased region" description="Basic and acidic residues" evidence="1">
    <location>
        <begin position="366"/>
        <end position="376"/>
    </location>
</feature>
<organism evidence="2 3">
    <name type="scientific">Mycena indigotica</name>
    <dbReference type="NCBI Taxonomy" id="2126181"/>
    <lineage>
        <taxon>Eukaryota</taxon>
        <taxon>Fungi</taxon>
        <taxon>Dikarya</taxon>
        <taxon>Basidiomycota</taxon>
        <taxon>Agaricomycotina</taxon>
        <taxon>Agaricomycetes</taxon>
        <taxon>Agaricomycetidae</taxon>
        <taxon>Agaricales</taxon>
        <taxon>Marasmiineae</taxon>
        <taxon>Mycenaceae</taxon>
        <taxon>Mycena</taxon>
    </lineage>
</organism>
<sequence>MSKRGEGPSSDMPPGKRPRLMAQPDGFSKPRPPKLAAPPKFASAFDGMETDRLDKRAAESASKAQKPQQKPFPTFSAFDSALKKPSSRPNGLPPAAQHARPMKSAPKPPVPLFNPAPPPSPPRARIRQPPPLPVPTPPPVEFSALRQMKLDPPPIPITPPKPSTTLKNLVPPRVPVVPATSIPPEKLRTINTTMLARTTDIFSESGPSELASLLLDYHAEVDEWATPHALEEKRGLIVSPEKANAKGKEKEKFVRGGLAAWARSFYDARESARSLWEKDTMRLISSLATRRVSSLLSLNPDMRLRVKHILHVPQLGFHQKPKADLSIPGIALCHIIAAPTVTDADPHEAPPPPLERQRMRRSAVLRLDRAGPDRLRHAPKPRRLYGRPGGICLAAVADPHPSDRGPADGP</sequence>
<dbReference type="EMBL" id="JACAZF010000001">
    <property type="protein sequence ID" value="KAF7315879.1"/>
    <property type="molecule type" value="Genomic_DNA"/>
</dbReference>
<comment type="caution">
    <text evidence="2">The sequence shown here is derived from an EMBL/GenBank/DDBJ whole genome shotgun (WGS) entry which is preliminary data.</text>
</comment>
<dbReference type="AlphaFoldDB" id="A0A8H6WKM3"/>